<comment type="catalytic activity">
    <reaction evidence="12">
        <text>5-amino-6-(5-phospho-D-ribitylamino)uracil + NADP(+) = 5-amino-6-(5-phospho-D-ribosylamino)uracil + NADPH + H(+)</text>
        <dbReference type="Rhea" id="RHEA:17845"/>
        <dbReference type="ChEBI" id="CHEBI:15378"/>
        <dbReference type="ChEBI" id="CHEBI:57783"/>
        <dbReference type="ChEBI" id="CHEBI:58349"/>
        <dbReference type="ChEBI" id="CHEBI:58421"/>
        <dbReference type="ChEBI" id="CHEBI:58453"/>
        <dbReference type="EC" id="1.1.1.193"/>
    </reaction>
</comment>
<dbReference type="PANTHER" id="PTHR38011">
    <property type="entry name" value="DIHYDROFOLATE REDUCTASE FAMILY PROTEIN (AFU_ORTHOLOGUE AFUA_8G06820)"/>
    <property type="match status" value="1"/>
</dbReference>
<dbReference type="RefSeq" id="WP_348390534.1">
    <property type="nucleotide sequence ID" value="NZ_CP134145.1"/>
</dbReference>
<comment type="pathway">
    <text evidence="3 12">Cofactor biosynthesis; riboflavin biosynthesis; 5-amino-6-(D-ribitylamino)uracil from GTP: step 3/4.</text>
</comment>
<comment type="pathway">
    <text evidence="2 12">Cofactor biosynthesis; riboflavin biosynthesis; 5-amino-6-(D-ribitylamino)uracil from GTP: step 2/4.</text>
</comment>
<comment type="function">
    <text evidence="1 12">Converts 2,5-diamino-6-(ribosylamino)-4(3h)-pyrimidinone 5'-phosphate into 5-amino-6-(ribosylamino)-2,4(1h,3h)-pyrimidinedione 5'-phosphate.</text>
</comment>
<reference evidence="15" key="1">
    <citation type="submission" date="2023-09" db="EMBL/GenBank/DDBJ databases">
        <authorList>
            <person name="Li S."/>
            <person name="Li X."/>
            <person name="Zhang C."/>
            <person name="Zhao Z."/>
        </authorList>
    </citation>
    <scope>NUCLEOTIDE SEQUENCE [LARGE SCALE GENOMIC DNA]</scope>
    <source>
        <strain evidence="15">SQ149</strain>
    </source>
</reference>
<dbReference type="Proteomes" id="UP001258994">
    <property type="component" value="Chromosome"/>
</dbReference>
<feature type="domain" description="CMP/dCMP-type deaminase" evidence="13">
    <location>
        <begin position="13"/>
        <end position="135"/>
    </location>
</feature>
<evidence type="ECO:0000313" key="15">
    <source>
        <dbReference type="Proteomes" id="UP001258994"/>
    </source>
</evidence>
<dbReference type="Pfam" id="PF00383">
    <property type="entry name" value="dCMP_cyt_deam_1"/>
    <property type="match status" value="1"/>
</dbReference>
<evidence type="ECO:0000256" key="6">
    <source>
        <dbReference type="ARBA" id="ARBA00022619"/>
    </source>
</evidence>
<dbReference type="InterPro" id="IPR016192">
    <property type="entry name" value="APOBEC/CMP_deaminase_Zn-bd"/>
</dbReference>
<keyword evidence="7 12" id="KW-0479">Metal-binding</keyword>
<accession>A0ABY9TRM1</accession>
<keyword evidence="11" id="KW-0511">Multifunctional enzyme</keyword>
<dbReference type="EC" id="1.1.1.193" evidence="12"/>
<dbReference type="PANTHER" id="PTHR38011:SF7">
    <property type="entry name" value="2,5-DIAMINO-6-RIBOSYLAMINO-4(3H)-PYRIMIDINONE 5'-PHOSPHATE REDUCTASE"/>
    <property type="match status" value="1"/>
</dbReference>
<evidence type="ECO:0000256" key="8">
    <source>
        <dbReference type="ARBA" id="ARBA00022833"/>
    </source>
</evidence>
<protein>
    <recommendedName>
        <fullName evidence="12">Riboflavin biosynthesis protein RibD</fullName>
    </recommendedName>
    <domain>
        <recommendedName>
            <fullName evidence="12">Diaminohydroxyphosphoribosylaminopyrimidine deaminase</fullName>
            <shortName evidence="12">DRAP deaminase</shortName>
            <ecNumber evidence="12">3.5.4.26</ecNumber>
        </recommendedName>
        <alternativeName>
            <fullName evidence="12">Riboflavin-specific deaminase</fullName>
        </alternativeName>
    </domain>
    <domain>
        <recommendedName>
            <fullName evidence="12">5-amino-6-(5-phosphoribosylamino)uracil reductase</fullName>
            <ecNumber evidence="12">1.1.1.193</ecNumber>
        </recommendedName>
        <alternativeName>
            <fullName evidence="12">HTP reductase</fullName>
        </alternativeName>
    </domain>
</protein>
<evidence type="ECO:0000256" key="3">
    <source>
        <dbReference type="ARBA" id="ARBA00004910"/>
    </source>
</evidence>
<dbReference type="Gene3D" id="3.40.430.10">
    <property type="entry name" value="Dihydrofolate Reductase, subunit A"/>
    <property type="match status" value="1"/>
</dbReference>
<evidence type="ECO:0000256" key="7">
    <source>
        <dbReference type="ARBA" id="ARBA00022723"/>
    </source>
</evidence>
<dbReference type="Pfam" id="PF01872">
    <property type="entry name" value="RibD_C"/>
    <property type="match status" value="1"/>
</dbReference>
<dbReference type="CDD" id="cd01284">
    <property type="entry name" value="Riboflavin_deaminase-reductase"/>
    <property type="match status" value="1"/>
</dbReference>
<evidence type="ECO:0000259" key="13">
    <source>
        <dbReference type="PROSITE" id="PS51747"/>
    </source>
</evidence>
<dbReference type="InterPro" id="IPR002734">
    <property type="entry name" value="RibDG_C"/>
</dbReference>
<dbReference type="InterPro" id="IPR016193">
    <property type="entry name" value="Cytidine_deaminase-like"/>
</dbReference>
<dbReference type="InterPro" id="IPR050765">
    <property type="entry name" value="Riboflavin_Biosynth_HTPR"/>
</dbReference>
<dbReference type="GO" id="GO:0008703">
    <property type="term" value="F:5-amino-6-(5-phosphoribosylamino)uracil reductase activity"/>
    <property type="evidence" value="ECO:0007669"/>
    <property type="project" value="UniProtKB-EC"/>
</dbReference>
<dbReference type="PROSITE" id="PS51747">
    <property type="entry name" value="CYT_DCMP_DEAMINASES_2"/>
    <property type="match status" value="1"/>
</dbReference>
<evidence type="ECO:0000256" key="5">
    <source>
        <dbReference type="ARBA" id="ARBA00007417"/>
    </source>
</evidence>
<proteinExistence type="inferred from homology"/>
<evidence type="ECO:0000256" key="2">
    <source>
        <dbReference type="ARBA" id="ARBA00004882"/>
    </source>
</evidence>
<keyword evidence="8 12" id="KW-0862">Zinc</keyword>
<evidence type="ECO:0000256" key="10">
    <source>
        <dbReference type="ARBA" id="ARBA00023002"/>
    </source>
</evidence>
<dbReference type="InterPro" id="IPR024072">
    <property type="entry name" value="DHFR-like_dom_sf"/>
</dbReference>
<keyword evidence="10 12" id="KW-0560">Oxidoreductase</keyword>
<evidence type="ECO:0000256" key="12">
    <source>
        <dbReference type="PIRNR" id="PIRNR006769"/>
    </source>
</evidence>
<dbReference type="SUPFAM" id="SSF53927">
    <property type="entry name" value="Cytidine deaminase-like"/>
    <property type="match status" value="1"/>
</dbReference>
<comment type="cofactor">
    <cofactor evidence="12">
        <name>Zn(2+)</name>
        <dbReference type="ChEBI" id="CHEBI:29105"/>
    </cofactor>
    <text evidence="12">Binds 1 zinc ion.</text>
</comment>
<dbReference type="EC" id="3.5.4.26" evidence="12"/>
<dbReference type="InterPro" id="IPR002125">
    <property type="entry name" value="CMP_dCMP_dom"/>
</dbReference>
<sequence>MQTPQISKAKRQQLNEHYMLRAIALAKKGEYTTSPNPAVGCVLVKDGEVIGEGWHQKAGEGHAEVNALKQAGDKAKDATAFVTLEPCSHFGRTPPCAKGLITAGVKHVVIGMQDPNPLVSGRGITMLENAGITTEVAVLESAAKGLNPGFIKLMSTDKPLVRCKMASSLDGKTAMANGESKWITGKEARQDVQRYRAKSCAIISGADTVIIDNAKLNVRYNELGFIANDLKETDVRQPVRVIIDSQNRLTPTLALFDQKSPIILVRTKLENGQQWPHFVKQIQVKERSGKADLTDLISKLAELGLNTLWVESGARLAGAFLAQALVDELVLYQAPKLMGENSQGLFDIEQLTHLQDAIQLSIEDVRMIGADIKITATVNK</sequence>
<evidence type="ECO:0000256" key="1">
    <source>
        <dbReference type="ARBA" id="ARBA00002151"/>
    </source>
</evidence>
<evidence type="ECO:0000256" key="11">
    <source>
        <dbReference type="ARBA" id="ARBA00023268"/>
    </source>
</evidence>
<dbReference type="Gene3D" id="3.40.140.10">
    <property type="entry name" value="Cytidine Deaminase, domain 2"/>
    <property type="match status" value="1"/>
</dbReference>
<organism evidence="14 15">
    <name type="scientific">Thalassotalea psychrophila</name>
    <dbReference type="NCBI Taxonomy" id="3065647"/>
    <lineage>
        <taxon>Bacteria</taxon>
        <taxon>Pseudomonadati</taxon>
        <taxon>Pseudomonadota</taxon>
        <taxon>Gammaproteobacteria</taxon>
        <taxon>Alteromonadales</taxon>
        <taxon>Colwelliaceae</taxon>
        <taxon>Thalassotalea</taxon>
    </lineage>
</organism>
<dbReference type="PROSITE" id="PS00903">
    <property type="entry name" value="CYT_DCMP_DEAMINASES_1"/>
    <property type="match status" value="1"/>
</dbReference>
<keyword evidence="9 12" id="KW-0521">NADP</keyword>
<dbReference type="InterPro" id="IPR011549">
    <property type="entry name" value="RibD_C"/>
</dbReference>
<dbReference type="GO" id="GO:0008835">
    <property type="term" value="F:diaminohydroxyphosphoribosylaminopyrimidine deaminase activity"/>
    <property type="evidence" value="ECO:0007669"/>
    <property type="project" value="UniProtKB-EC"/>
</dbReference>
<comment type="similarity">
    <text evidence="4 12">In the N-terminal section; belongs to the cytidine and deoxycytidylate deaminase family.</text>
</comment>
<keyword evidence="6 12" id="KW-0686">Riboflavin biosynthesis</keyword>
<name>A0ABY9TRM1_9GAMM</name>
<evidence type="ECO:0000256" key="4">
    <source>
        <dbReference type="ARBA" id="ARBA00005259"/>
    </source>
</evidence>
<evidence type="ECO:0000313" key="14">
    <source>
        <dbReference type="EMBL" id="WNC71400.1"/>
    </source>
</evidence>
<dbReference type="NCBIfam" id="TIGR00326">
    <property type="entry name" value="eubact_ribD"/>
    <property type="match status" value="1"/>
</dbReference>
<keyword evidence="12 14" id="KW-0378">Hydrolase</keyword>
<dbReference type="PIRSF" id="PIRSF006769">
    <property type="entry name" value="RibD"/>
    <property type="match status" value="1"/>
</dbReference>
<dbReference type="NCBIfam" id="TIGR00227">
    <property type="entry name" value="ribD_Cterm"/>
    <property type="match status" value="1"/>
</dbReference>
<keyword evidence="15" id="KW-1185">Reference proteome</keyword>
<evidence type="ECO:0000256" key="9">
    <source>
        <dbReference type="ARBA" id="ARBA00022857"/>
    </source>
</evidence>
<dbReference type="SUPFAM" id="SSF53597">
    <property type="entry name" value="Dihydrofolate reductase-like"/>
    <property type="match status" value="1"/>
</dbReference>
<comment type="catalytic activity">
    <reaction evidence="12">
        <text>2,5-diamino-6-hydroxy-4-(5-phosphoribosylamino)-pyrimidine + H2O + H(+) = 5-amino-6-(5-phospho-D-ribosylamino)uracil + NH4(+)</text>
        <dbReference type="Rhea" id="RHEA:21868"/>
        <dbReference type="ChEBI" id="CHEBI:15377"/>
        <dbReference type="ChEBI" id="CHEBI:15378"/>
        <dbReference type="ChEBI" id="CHEBI:28938"/>
        <dbReference type="ChEBI" id="CHEBI:58453"/>
        <dbReference type="ChEBI" id="CHEBI:58614"/>
        <dbReference type="EC" id="3.5.4.26"/>
    </reaction>
</comment>
<dbReference type="EMBL" id="CP134145">
    <property type="protein sequence ID" value="WNC71400.1"/>
    <property type="molecule type" value="Genomic_DNA"/>
</dbReference>
<comment type="similarity">
    <text evidence="5 12">In the C-terminal section; belongs to the HTP reductase family.</text>
</comment>
<dbReference type="InterPro" id="IPR004794">
    <property type="entry name" value="Eubact_RibD"/>
</dbReference>
<gene>
    <name evidence="14" type="primary">ribD</name>
    <name evidence="14" type="ORF">RGQ13_14880</name>
</gene>